<evidence type="ECO:0000256" key="1">
    <source>
        <dbReference type="SAM" id="Coils"/>
    </source>
</evidence>
<sequence length="309" mass="36435">MINKMKQFASNVLDRSADLVQGMTGEKERREQVDRLKRLYDIYRSDISLLIEKINRTVNRFNNRIEELNKVRETKIKRNVAYLGMFLSQFGNINSVKDFTAEEQQNQIELPHKKFEAIDDYIEKIDWSKGDVFAKTFFKTMLGVTVETRNKNKKTAQRIEEFTIEGNQMLENSKLKLRFVEEDIQIIDMYQKSVESISDTIESKVMPELELIQAFLQCETLKNQLIANQELSVTTVTDPGLLATSRYQKHYKFVKNALFFFVISSRIYNTPVLTNLLTNEKHEKEREAVSNYRRIVTKQREKIEQYRIG</sequence>
<dbReference type="GeneID" id="93479934"/>
<dbReference type="AlphaFoldDB" id="A0ABD8B2X8"/>
<dbReference type="EMBL" id="CP145893">
    <property type="protein sequence ID" value="WWP24025.1"/>
    <property type="molecule type" value="Genomic_DNA"/>
</dbReference>
<dbReference type="Proteomes" id="UP001364764">
    <property type="component" value="Plasmid pY5S7-1"/>
</dbReference>
<geneLocation type="plasmid" evidence="2 3">
    <name>pY5S7-1</name>
</geneLocation>
<feature type="coiled-coil region" evidence="1">
    <location>
        <begin position="51"/>
        <end position="78"/>
    </location>
</feature>
<keyword evidence="2" id="KW-0614">Plasmid</keyword>
<protein>
    <submittedName>
        <fullName evidence="2">Uncharacterized protein</fullName>
    </submittedName>
</protein>
<accession>A0ABD8B2X8</accession>
<name>A0ABD8B2X8_PAEAM</name>
<evidence type="ECO:0000313" key="2">
    <source>
        <dbReference type="EMBL" id="WWP24025.1"/>
    </source>
</evidence>
<gene>
    <name evidence="2" type="ORF">V6668_30675</name>
</gene>
<keyword evidence="1" id="KW-0175">Coiled coil</keyword>
<dbReference type="RefSeq" id="WP_338709146.1">
    <property type="nucleotide sequence ID" value="NZ_CP145893.1"/>
</dbReference>
<reference evidence="2 3" key="1">
    <citation type="submission" date="2024-02" db="EMBL/GenBank/DDBJ databases">
        <title>Complete sequences of two Paenibacillus sp. strains and one Lysinibacillus strain isolated from the environment on STAA medium highlight biotechnological potential.</title>
        <authorList>
            <person name="Attere S.A."/>
            <person name="Piche L.C."/>
            <person name="Intertaglia L."/>
            <person name="Lami R."/>
            <person name="Charette S.J."/>
            <person name="Vincent A.T."/>
        </authorList>
    </citation>
    <scope>NUCLEOTIDE SEQUENCE [LARGE SCALE GENOMIC DNA]</scope>
    <source>
        <strain evidence="2 3">Y5S-7</strain>
        <plasmid evidence="2 3">pY5S7-1</plasmid>
    </source>
</reference>
<organism evidence="2 3">
    <name type="scientific">Paenibacillus amylolyticus</name>
    <dbReference type="NCBI Taxonomy" id="1451"/>
    <lineage>
        <taxon>Bacteria</taxon>
        <taxon>Bacillati</taxon>
        <taxon>Bacillota</taxon>
        <taxon>Bacilli</taxon>
        <taxon>Bacillales</taxon>
        <taxon>Paenibacillaceae</taxon>
        <taxon>Paenibacillus</taxon>
    </lineage>
</organism>
<proteinExistence type="predicted"/>
<evidence type="ECO:0000313" key="3">
    <source>
        <dbReference type="Proteomes" id="UP001364764"/>
    </source>
</evidence>